<gene>
    <name evidence="12" type="ORF">CAUJ_LOCUS5005</name>
</gene>
<evidence type="ECO:0000313" key="13">
    <source>
        <dbReference type="Proteomes" id="UP000835052"/>
    </source>
</evidence>
<dbReference type="PROSITE" id="PS00022">
    <property type="entry name" value="EGF_1"/>
    <property type="match status" value="1"/>
</dbReference>
<keyword evidence="7" id="KW-0472">Membrane</keyword>
<dbReference type="GO" id="GO:0046755">
    <property type="term" value="P:viral budding"/>
    <property type="evidence" value="ECO:0007669"/>
    <property type="project" value="TreeGrafter"/>
</dbReference>
<name>A0A8S1GYM8_9PELO</name>
<keyword evidence="5" id="KW-0967">Endosome</keyword>
<comment type="subcellular location">
    <subcellularLocation>
        <location evidence="2">Endosome membrane</location>
        <topology evidence="2">Peripheral membrane protein</topology>
    </subcellularLocation>
    <subcellularLocation>
        <location evidence="1">Late endosome membrane</location>
    </subcellularLocation>
</comment>
<evidence type="ECO:0000256" key="2">
    <source>
        <dbReference type="ARBA" id="ARBA00004481"/>
    </source>
</evidence>
<organism evidence="12 13">
    <name type="scientific">Caenorhabditis auriculariae</name>
    <dbReference type="NCBI Taxonomy" id="2777116"/>
    <lineage>
        <taxon>Eukaryota</taxon>
        <taxon>Metazoa</taxon>
        <taxon>Ecdysozoa</taxon>
        <taxon>Nematoda</taxon>
        <taxon>Chromadorea</taxon>
        <taxon>Rhabditida</taxon>
        <taxon>Rhabditina</taxon>
        <taxon>Rhabditomorpha</taxon>
        <taxon>Rhabditoidea</taxon>
        <taxon>Rhabditidae</taxon>
        <taxon>Peloderinae</taxon>
        <taxon>Caenorhabditis</taxon>
    </lineage>
</organism>
<evidence type="ECO:0000259" key="10">
    <source>
        <dbReference type="PROSITE" id="PS50026"/>
    </source>
</evidence>
<comment type="similarity">
    <text evidence="3">Belongs to the MVB12 family.</text>
</comment>
<dbReference type="InterPro" id="IPR000742">
    <property type="entry name" value="EGF"/>
</dbReference>
<evidence type="ECO:0000256" key="1">
    <source>
        <dbReference type="ARBA" id="ARBA00004414"/>
    </source>
</evidence>
<evidence type="ECO:0000256" key="6">
    <source>
        <dbReference type="ARBA" id="ARBA00022927"/>
    </source>
</evidence>
<dbReference type="PANTHER" id="PTHR31547:SF1">
    <property type="entry name" value="MULTIVESICULAR BODY SUBUNIT 12B"/>
    <property type="match status" value="1"/>
</dbReference>
<evidence type="ECO:0000256" key="5">
    <source>
        <dbReference type="ARBA" id="ARBA00022753"/>
    </source>
</evidence>
<dbReference type="SUPFAM" id="SSF57196">
    <property type="entry name" value="EGF/Laminin"/>
    <property type="match status" value="1"/>
</dbReference>
<dbReference type="GO" id="GO:0015031">
    <property type="term" value="P:protein transport"/>
    <property type="evidence" value="ECO:0007669"/>
    <property type="project" value="UniProtKB-KW"/>
</dbReference>
<evidence type="ECO:0008006" key="14">
    <source>
        <dbReference type="Google" id="ProtNLM"/>
    </source>
</evidence>
<dbReference type="PROSITE" id="PS50026">
    <property type="entry name" value="EGF_3"/>
    <property type="match status" value="1"/>
</dbReference>
<evidence type="ECO:0000256" key="7">
    <source>
        <dbReference type="ARBA" id="ARBA00023136"/>
    </source>
</evidence>
<feature type="domain" description="MABP" evidence="11">
    <location>
        <begin position="7"/>
        <end position="156"/>
    </location>
</feature>
<dbReference type="FunFam" id="2.100.10.50:FF:000002">
    <property type="entry name" value="Multivesicular body subunit 12B"/>
    <property type="match status" value="1"/>
</dbReference>
<keyword evidence="9" id="KW-0245">EGF-like domain</keyword>
<dbReference type="OrthoDB" id="6021306at2759"/>
<dbReference type="InterPro" id="IPR040297">
    <property type="entry name" value="MVB12B"/>
</dbReference>
<comment type="function">
    <text evidence="8">Component of the ESCRT-I complex, a regulator of vesicular trafficking process. Required for the sorting of endocytic ubiquitinated cargos into multivesicular bodies.</text>
</comment>
<evidence type="ECO:0000256" key="3">
    <source>
        <dbReference type="ARBA" id="ARBA00010432"/>
    </source>
</evidence>
<comment type="caution">
    <text evidence="12">The sequence shown here is derived from an EMBL/GenBank/DDBJ whole genome shotgun (WGS) entry which is preliminary data.</text>
</comment>
<dbReference type="EMBL" id="CAJGYM010000010">
    <property type="protein sequence ID" value="CAD6189086.1"/>
    <property type="molecule type" value="Genomic_DNA"/>
</dbReference>
<protein>
    <recommendedName>
        <fullName evidence="14">EGF-like domain-containing protein</fullName>
    </recommendedName>
</protein>
<dbReference type="GO" id="GO:0031902">
    <property type="term" value="C:late endosome membrane"/>
    <property type="evidence" value="ECO:0007669"/>
    <property type="project" value="UniProtKB-SubCell"/>
</dbReference>
<dbReference type="InterPro" id="IPR027417">
    <property type="entry name" value="P-loop_NTPase"/>
</dbReference>
<dbReference type="GO" id="GO:0042058">
    <property type="term" value="P:regulation of epidermal growth factor receptor signaling pathway"/>
    <property type="evidence" value="ECO:0007669"/>
    <property type="project" value="TreeGrafter"/>
</dbReference>
<dbReference type="PANTHER" id="PTHR31547">
    <property type="entry name" value="MULTIVESICULAR BODY SUBUNIT 12B"/>
    <property type="match status" value="1"/>
</dbReference>
<dbReference type="Gene3D" id="3.40.50.300">
    <property type="entry name" value="P-loop containing nucleotide triphosphate hydrolases"/>
    <property type="match status" value="1"/>
</dbReference>
<evidence type="ECO:0000256" key="9">
    <source>
        <dbReference type="PROSITE-ProRule" id="PRU00076"/>
    </source>
</evidence>
<comment type="caution">
    <text evidence="9">Lacks conserved residue(s) required for the propagation of feature annotation.</text>
</comment>
<dbReference type="GO" id="GO:0019075">
    <property type="term" value="P:virus maturation"/>
    <property type="evidence" value="ECO:0007669"/>
    <property type="project" value="TreeGrafter"/>
</dbReference>
<dbReference type="Pfam" id="PF10240">
    <property type="entry name" value="DUF2464"/>
    <property type="match status" value="1"/>
</dbReference>
<evidence type="ECO:0000256" key="8">
    <source>
        <dbReference type="ARBA" id="ARBA00053101"/>
    </source>
</evidence>
<dbReference type="Proteomes" id="UP000835052">
    <property type="component" value="Unassembled WGS sequence"/>
</dbReference>
<reference evidence="12" key="1">
    <citation type="submission" date="2020-10" db="EMBL/GenBank/DDBJ databases">
        <authorList>
            <person name="Kikuchi T."/>
        </authorList>
    </citation>
    <scope>NUCLEOTIDE SEQUENCE</scope>
    <source>
        <strain evidence="12">NKZ352</strain>
    </source>
</reference>
<feature type="disulfide bond" evidence="9">
    <location>
        <begin position="612"/>
        <end position="621"/>
    </location>
</feature>
<feature type="domain" description="EGF-like" evidence="10">
    <location>
        <begin position="585"/>
        <end position="622"/>
    </location>
</feature>
<proteinExistence type="inferred from homology"/>
<dbReference type="Gene3D" id="2.100.10.50">
    <property type="match status" value="1"/>
</dbReference>
<accession>A0A8S1GYM8</accession>
<sequence length="658" mass="73042">MEDEQPISPITALCIVADKNKVPTGFEALTKCYDDQTEADLWHDSMWTFNRQVRYLCFTKHVPASAIKGVTPVVTNITIVKESDPIPHGFVALDYTVDSRERTLRKKYICIRTEPCDRAVDAVGEVIVMNKSKKIPKNYTLAGEVDAMNICFKVCAIPPTFGIVTSSSTSNLNDSIPTLYPGLSSTNSSSTPTISETTSVPSKVDAYTMKSSLLPKVKGIDGVPFKLNPRLIRSENQEDDLPNINDLIDMKLLQEGVPYSSRQGERGKGAGKKGIAHGELAPGNVVCCVPTAMPVFIAVRREPRFRILLLEKATSEIENMRRASVALGILPPEILEVDLLDMTNQEERKGESAVVIFGSKQKEEFFKQLCQAANKYEKHAHYQDVHYLSVEFNGKEEVIEFTDPGLAKTGGREMALRSADFVLLHYTAMNVTSLQALQSLTELLHSRANVPVLVICDTDEWVEEEENIASEGYESDADGLMKRHYSMEQVRKSLDDGAISADLSQKLLEELGSTCKLMEISGSDGEELRKILQHILTTLSSSNEWGRRRKPLIKNLLQLKSTEKKEKEAKDLKETKEDSPISSPKGSICDAHPCWNDGICHSNGSSIFSCECTSLYVGHHCQYRVMDLCASVVCLSLNRCSIRGLNVKCAPYRTRGDS</sequence>
<keyword evidence="9" id="KW-1015">Disulfide bond</keyword>
<keyword evidence="13" id="KW-1185">Reference proteome</keyword>
<dbReference type="CDD" id="cd00054">
    <property type="entry name" value="EGF_CA"/>
    <property type="match status" value="1"/>
</dbReference>
<evidence type="ECO:0000256" key="4">
    <source>
        <dbReference type="ARBA" id="ARBA00022448"/>
    </source>
</evidence>
<dbReference type="AlphaFoldDB" id="A0A8S1GYM8"/>
<dbReference type="GO" id="GO:0000813">
    <property type="term" value="C:ESCRT I complex"/>
    <property type="evidence" value="ECO:0007669"/>
    <property type="project" value="InterPro"/>
</dbReference>
<dbReference type="Gene3D" id="2.10.25.10">
    <property type="entry name" value="Laminin"/>
    <property type="match status" value="1"/>
</dbReference>
<keyword evidence="6" id="KW-0653">Protein transport</keyword>
<evidence type="ECO:0000313" key="12">
    <source>
        <dbReference type="EMBL" id="CAD6189086.1"/>
    </source>
</evidence>
<dbReference type="InterPro" id="IPR023341">
    <property type="entry name" value="MABP"/>
</dbReference>
<dbReference type="InterPro" id="IPR018798">
    <property type="entry name" value="MVB12A/B"/>
</dbReference>
<dbReference type="PROSITE" id="PS51498">
    <property type="entry name" value="MABP"/>
    <property type="match status" value="1"/>
</dbReference>
<keyword evidence="4" id="KW-0813">Transport</keyword>
<evidence type="ECO:0000259" key="11">
    <source>
        <dbReference type="PROSITE" id="PS51498"/>
    </source>
</evidence>